<sequence length="44" mass="4837">MLEVLGLDRLAESLYLTLVDNPLLSGGELARRTGIEPELVGKRK</sequence>
<reference evidence="1 2" key="1">
    <citation type="submission" date="2024-09" db="EMBL/GenBank/DDBJ databases">
        <authorList>
            <person name="Lee S.D."/>
        </authorList>
    </citation>
    <scope>NUCLEOTIDE SEQUENCE [LARGE SCALE GENOMIC DNA]</scope>
    <source>
        <strain evidence="1 2">N1-3</strain>
    </source>
</reference>
<dbReference type="Proteomes" id="UP001592530">
    <property type="component" value="Unassembled WGS sequence"/>
</dbReference>
<protein>
    <submittedName>
        <fullName evidence="1">Uncharacterized protein</fullName>
    </submittedName>
</protein>
<evidence type="ECO:0000313" key="2">
    <source>
        <dbReference type="Proteomes" id="UP001592530"/>
    </source>
</evidence>
<organism evidence="1 2">
    <name type="scientific">Streptacidiphilus alkalitolerans</name>
    <dbReference type="NCBI Taxonomy" id="3342712"/>
    <lineage>
        <taxon>Bacteria</taxon>
        <taxon>Bacillati</taxon>
        <taxon>Actinomycetota</taxon>
        <taxon>Actinomycetes</taxon>
        <taxon>Kitasatosporales</taxon>
        <taxon>Streptomycetaceae</taxon>
        <taxon>Streptacidiphilus</taxon>
    </lineage>
</organism>
<gene>
    <name evidence="1" type="ORF">ACEZDB_36770</name>
</gene>
<evidence type="ECO:0000313" key="1">
    <source>
        <dbReference type="EMBL" id="MFC1436201.1"/>
    </source>
</evidence>
<proteinExistence type="predicted"/>
<dbReference type="RefSeq" id="WP_380559722.1">
    <property type="nucleotide sequence ID" value="NZ_JBHEZY010000026.1"/>
</dbReference>
<name>A0ABV6XDA5_9ACTN</name>
<dbReference type="EMBL" id="JBHEZY010000026">
    <property type="protein sequence ID" value="MFC1436201.1"/>
    <property type="molecule type" value="Genomic_DNA"/>
</dbReference>
<comment type="caution">
    <text evidence="1">The sequence shown here is derived from an EMBL/GenBank/DDBJ whole genome shotgun (WGS) entry which is preliminary data.</text>
</comment>
<accession>A0ABV6XDA5</accession>